<protein>
    <submittedName>
        <fullName evidence="1">Uncharacterized protein</fullName>
    </submittedName>
</protein>
<evidence type="ECO:0000313" key="2">
    <source>
        <dbReference type="Proteomes" id="UP001232001"/>
    </source>
</evidence>
<dbReference type="Proteomes" id="UP001232001">
    <property type="component" value="Chromosome"/>
</dbReference>
<name>A0ABY8L4D2_9FLAO</name>
<organism evidence="1 2">
    <name type="scientific">Tenacibaculum tangerinum</name>
    <dbReference type="NCBI Taxonomy" id="3038772"/>
    <lineage>
        <taxon>Bacteria</taxon>
        <taxon>Pseudomonadati</taxon>
        <taxon>Bacteroidota</taxon>
        <taxon>Flavobacteriia</taxon>
        <taxon>Flavobacteriales</taxon>
        <taxon>Flavobacteriaceae</taxon>
        <taxon>Tenacibaculum</taxon>
    </lineage>
</organism>
<keyword evidence="2" id="KW-1185">Reference proteome</keyword>
<evidence type="ECO:0000313" key="1">
    <source>
        <dbReference type="EMBL" id="WGH75946.1"/>
    </source>
</evidence>
<gene>
    <name evidence="1" type="ORF">P8625_01915</name>
</gene>
<dbReference type="EMBL" id="CP122539">
    <property type="protein sequence ID" value="WGH75946.1"/>
    <property type="molecule type" value="Genomic_DNA"/>
</dbReference>
<accession>A0ABY8L4D2</accession>
<dbReference type="RefSeq" id="WP_279651817.1">
    <property type="nucleotide sequence ID" value="NZ_CP122539.1"/>
</dbReference>
<reference evidence="1 2" key="1">
    <citation type="submission" date="2023-04" db="EMBL/GenBank/DDBJ databases">
        <title>Tenacibaculum tangerinum sp. nov., isolated from sea tidal flat of South Korea.</title>
        <authorList>
            <person name="Lee S.H."/>
            <person name="Kim J.-J."/>
        </authorList>
    </citation>
    <scope>NUCLEOTIDE SEQUENCE [LARGE SCALE GENOMIC DNA]</scope>
    <source>
        <strain evidence="1 2">GRR-S3-23</strain>
    </source>
</reference>
<proteinExistence type="predicted"/>
<sequence>MYCYYGYDFLDCVAHPYGLHADQIFMYFEAESFDDLPENTKQEFILNCYPNIIDEINRVLNWLKNEEIILTGKTDRNGKLKYIDNRIDLENSNLKAEKDMIKKIKWWQFWKQTTY</sequence>